<evidence type="ECO:0000313" key="5">
    <source>
        <dbReference type="Proteomes" id="UP001175271"/>
    </source>
</evidence>
<protein>
    <recommendedName>
        <fullName evidence="6">Nucleosome assembly protein</fullName>
    </recommendedName>
</protein>
<name>A0AA39HYY8_9BILA</name>
<proteinExistence type="inferred from homology"/>
<dbReference type="AlphaFoldDB" id="A0AA39HYY8"/>
<evidence type="ECO:0000256" key="1">
    <source>
        <dbReference type="ARBA" id="ARBA00009947"/>
    </source>
</evidence>
<sequence length="307" mass="34680">MDVVDLVNCNDAVELPEHLTKTTADVRRRVCALKKLQLDTLKIQSEFYAKVHELEAEFTKVTASLGEKRAAIISGQYEPTGEETSAPLLHLVEKNELAEFEREWNNNNPNKGDVGIPDFWLNVFKGSASFVDMIQEHDEPILKHLVDLTYTVEVSPQAFTLIFKFAPDNGYFTNTEITKRYEISTAVDEKEPFMYAGPYWVSITGTNIDWLPGKNVTKDAAGEVQESVFNFFGVSGKKEDCADDDEVEAQLDMDYEIGMTIRDEIIPRAVLYYTGESGEIESEYDSFEDGEDSDEDGEEGTIEEMDE</sequence>
<comment type="caution">
    <text evidence="4">The sequence shown here is derived from an EMBL/GenBank/DDBJ whole genome shotgun (WGS) entry which is preliminary data.</text>
</comment>
<evidence type="ECO:0000313" key="4">
    <source>
        <dbReference type="EMBL" id="KAK0414711.1"/>
    </source>
</evidence>
<accession>A0AA39HYY8</accession>
<comment type="similarity">
    <text evidence="1 2">Belongs to the nucleosome assembly protein (NAP) family.</text>
</comment>
<gene>
    <name evidence="4" type="ORF">QR680_011580</name>
</gene>
<evidence type="ECO:0000256" key="2">
    <source>
        <dbReference type="RuleBase" id="RU003876"/>
    </source>
</evidence>
<dbReference type="Gene3D" id="1.20.5.1500">
    <property type="match status" value="1"/>
</dbReference>
<reference evidence="4" key="1">
    <citation type="submission" date="2023-06" db="EMBL/GenBank/DDBJ databases">
        <title>Genomic analysis of the entomopathogenic nematode Steinernema hermaphroditum.</title>
        <authorList>
            <person name="Schwarz E.M."/>
            <person name="Heppert J.K."/>
            <person name="Baniya A."/>
            <person name="Schwartz H.T."/>
            <person name="Tan C.-H."/>
            <person name="Antoshechkin I."/>
            <person name="Sternberg P.W."/>
            <person name="Goodrich-Blair H."/>
            <person name="Dillman A.R."/>
        </authorList>
    </citation>
    <scope>NUCLEOTIDE SEQUENCE</scope>
    <source>
        <strain evidence="4">PS9179</strain>
        <tissue evidence="4">Whole animal</tissue>
    </source>
</reference>
<dbReference type="Proteomes" id="UP001175271">
    <property type="component" value="Unassembled WGS sequence"/>
</dbReference>
<keyword evidence="5" id="KW-1185">Reference proteome</keyword>
<dbReference type="InterPro" id="IPR002164">
    <property type="entry name" value="NAP_family"/>
</dbReference>
<dbReference type="SUPFAM" id="SSF143113">
    <property type="entry name" value="NAP-like"/>
    <property type="match status" value="1"/>
</dbReference>
<dbReference type="EMBL" id="JAUCMV010000002">
    <property type="protein sequence ID" value="KAK0414711.1"/>
    <property type="molecule type" value="Genomic_DNA"/>
</dbReference>
<dbReference type="InterPro" id="IPR037231">
    <property type="entry name" value="NAP-like_sf"/>
</dbReference>
<feature type="region of interest" description="Disordered" evidence="3">
    <location>
        <begin position="281"/>
        <end position="307"/>
    </location>
</feature>
<dbReference type="GO" id="GO:0005634">
    <property type="term" value="C:nucleus"/>
    <property type="evidence" value="ECO:0007669"/>
    <property type="project" value="InterPro"/>
</dbReference>
<dbReference type="PANTHER" id="PTHR11875">
    <property type="entry name" value="TESTIS-SPECIFIC Y-ENCODED PROTEIN"/>
    <property type="match status" value="1"/>
</dbReference>
<dbReference type="Pfam" id="PF00956">
    <property type="entry name" value="NAP"/>
    <property type="match status" value="1"/>
</dbReference>
<dbReference type="GO" id="GO:0006334">
    <property type="term" value="P:nucleosome assembly"/>
    <property type="evidence" value="ECO:0007669"/>
    <property type="project" value="InterPro"/>
</dbReference>
<dbReference type="Gene3D" id="3.30.1120.90">
    <property type="entry name" value="Nucleosome assembly protein"/>
    <property type="match status" value="1"/>
</dbReference>
<organism evidence="4 5">
    <name type="scientific">Steinernema hermaphroditum</name>
    <dbReference type="NCBI Taxonomy" id="289476"/>
    <lineage>
        <taxon>Eukaryota</taxon>
        <taxon>Metazoa</taxon>
        <taxon>Ecdysozoa</taxon>
        <taxon>Nematoda</taxon>
        <taxon>Chromadorea</taxon>
        <taxon>Rhabditida</taxon>
        <taxon>Tylenchina</taxon>
        <taxon>Panagrolaimomorpha</taxon>
        <taxon>Strongyloidoidea</taxon>
        <taxon>Steinernematidae</taxon>
        <taxon>Steinernema</taxon>
    </lineage>
</organism>
<evidence type="ECO:0000256" key="3">
    <source>
        <dbReference type="SAM" id="MobiDB-lite"/>
    </source>
</evidence>
<evidence type="ECO:0008006" key="6">
    <source>
        <dbReference type="Google" id="ProtNLM"/>
    </source>
</evidence>